<reference evidence="1 2" key="1">
    <citation type="journal article" date="2019" name="Int. J. Syst. Evol. Microbiol.">
        <title>The Global Catalogue of Microorganisms (GCM) 10K type strain sequencing project: providing services to taxonomists for standard genome sequencing and annotation.</title>
        <authorList>
            <consortium name="The Broad Institute Genomics Platform"/>
            <consortium name="The Broad Institute Genome Sequencing Center for Infectious Disease"/>
            <person name="Wu L."/>
            <person name="Ma J."/>
        </authorList>
    </citation>
    <scope>NUCLEOTIDE SEQUENCE [LARGE SCALE GENOMIC DNA]</scope>
    <source>
        <strain evidence="1 2">JCM 13004</strain>
    </source>
</reference>
<evidence type="ECO:0008006" key="3">
    <source>
        <dbReference type="Google" id="ProtNLM"/>
    </source>
</evidence>
<protein>
    <recommendedName>
        <fullName evidence="3">SMI1/KNR4 family protein</fullName>
    </recommendedName>
</protein>
<dbReference type="Proteomes" id="UP001500037">
    <property type="component" value="Unassembled WGS sequence"/>
</dbReference>
<organism evidence="1 2">
    <name type="scientific">Kitasatospora nipponensis</name>
    <dbReference type="NCBI Taxonomy" id="258049"/>
    <lineage>
        <taxon>Bacteria</taxon>
        <taxon>Bacillati</taxon>
        <taxon>Actinomycetota</taxon>
        <taxon>Actinomycetes</taxon>
        <taxon>Kitasatosporales</taxon>
        <taxon>Streptomycetaceae</taxon>
        <taxon>Kitasatospora</taxon>
    </lineage>
</organism>
<evidence type="ECO:0000313" key="1">
    <source>
        <dbReference type="EMBL" id="GAA1244836.1"/>
    </source>
</evidence>
<sequence>MDYVAALRAVIGDLAGEQAPPGGWERLAEVAGTDVPPDLRQIVEYCAPVQLNGHLILWHPNTELFNMSEKVAQYVDILRGVDWESHGALFRGAHPEFGGRDGLILVAMTDRREYVFVARAAEGDGWSVVGLSGDGDTFYEYDWSFAEWLYRYCAGEELIGPDSEANYPGPLLVELLPRRRGEHVVTLRGPRR</sequence>
<name>A0ABN1WIC9_9ACTN</name>
<gene>
    <name evidence="1" type="ORF">GCM10009665_39620</name>
</gene>
<dbReference type="EMBL" id="BAAALF010000069">
    <property type="protein sequence ID" value="GAA1244836.1"/>
    <property type="molecule type" value="Genomic_DNA"/>
</dbReference>
<accession>A0ABN1WIC9</accession>
<proteinExistence type="predicted"/>
<comment type="caution">
    <text evidence="1">The sequence shown here is derived from an EMBL/GenBank/DDBJ whole genome shotgun (WGS) entry which is preliminary data.</text>
</comment>
<evidence type="ECO:0000313" key="2">
    <source>
        <dbReference type="Proteomes" id="UP001500037"/>
    </source>
</evidence>
<keyword evidence="2" id="KW-1185">Reference proteome</keyword>
<dbReference type="RefSeq" id="WP_344443091.1">
    <property type="nucleotide sequence ID" value="NZ_BAAALF010000069.1"/>
</dbReference>